<proteinExistence type="predicted"/>
<name>A0A974D754_XENLA</name>
<sequence length="104" mass="11699">MVYQPIHVTCFMKNVLFAEFLGTRKAVALARASSTRDDLHTAPTCQLPSSEEIGGLRRYRGYLEDIKTHGVPTNTCHFMKKVLFAEFKGSPKSSSVNQSLLHQR</sequence>
<dbReference type="AlphaFoldDB" id="A0A974D754"/>
<accession>A0A974D754</accession>
<dbReference type="Proteomes" id="UP000694892">
    <property type="component" value="Chromosome 3S"/>
</dbReference>
<gene>
    <name evidence="1" type="ORF">XELAEV_18020593mg</name>
</gene>
<evidence type="ECO:0000313" key="2">
    <source>
        <dbReference type="Proteomes" id="UP000694892"/>
    </source>
</evidence>
<protein>
    <submittedName>
        <fullName evidence="1">Uncharacterized protein</fullName>
    </submittedName>
</protein>
<reference evidence="2" key="1">
    <citation type="journal article" date="2016" name="Nature">
        <title>Genome evolution in the allotetraploid frog Xenopus laevis.</title>
        <authorList>
            <person name="Session A.M."/>
            <person name="Uno Y."/>
            <person name="Kwon T."/>
            <person name="Chapman J.A."/>
            <person name="Toyoda A."/>
            <person name="Takahashi S."/>
            <person name="Fukui A."/>
            <person name="Hikosaka A."/>
            <person name="Suzuki A."/>
            <person name="Kondo M."/>
            <person name="van Heeringen S.J."/>
            <person name="Quigley I."/>
            <person name="Heinz S."/>
            <person name="Ogino H."/>
            <person name="Ochi H."/>
            <person name="Hellsten U."/>
            <person name="Lyons J.B."/>
            <person name="Simakov O."/>
            <person name="Putnam N."/>
            <person name="Stites J."/>
            <person name="Kuroki Y."/>
            <person name="Tanaka T."/>
            <person name="Michiue T."/>
            <person name="Watanabe M."/>
            <person name="Bogdanovic O."/>
            <person name="Lister R."/>
            <person name="Georgiou G."/>
            <person name="Paranjpe S.S."/>
            <person name="van Kruijsbergen I."/>
            <person name="Shu S."/>
            <person name="Carlson J."/>
            <person name="Kinoshita T."/>
            <person name="Ohta Y."/>
            <person name="Mawaribuchi S."/>
            <person name="Jenkins J."/>
            <person name="Grimwood J."/>
            <person name="Schmutz J."/>
            <person name="Mitros T."/>
            <person name="Mozaffari S.V."/>
            <person name="Suzuki Y."/>
            <person name="Haramoto Y."/>
            <person name="Yamamoto T.S."/>
            <person name="Takagi C."/>
            <person name="Heald R."/>
            <person name="Miller K."/>
            <person name="Haudenschild C."/>
            <person name="Kitzman J."/>
            <person name="Nakayama T."/>
            <person name="Izutsu Y."/>
            <person name="Robert J."/>
            <person name="Fortriede J."/>
            <person name="Burns K."/>
            <person name="Lotay V."/>
            <person name="Karimi K."/>
            <person name="Yasuoka Y."/>
            <person name="Dichmann D.S."/>
            <person name="Flajnik M.F."/>
            <person name="Houston D.W."/>
            <person name="Shendure J."/>
            <person name="DuPasquier L."/>
            <person name="Vize P.D."/>
            <person name="Zorn A.M."/>
            <person name="Ito M."/>
            <person name="Marcotte E.M."/>
            <person name="Wallingford J.B."/>
            <person name="Ito Y."/>
            <person name="Asashima M."/>
            <person name="Ueno N."/>
            <person name="Matsuda Y."/>
            <person name="Veenstra G.J."/>
            <person name="Fujiyama A."/>
            <person name="Harland R.M."/>
            <person name="Taira M."/>
            <person name="Rokhsar D.S."/>
        </authorList>
    </citation>
    <scope>NUCLEOTIDE SEQUENCE [LARGE SCALE GENOMIC DNA]</scope>
    <source>
        <strain evidence="2">J</strain>
    </source>
</reference>
<organism evidence="1 2">
    <name type="scientific">Xenopus laevis</name>
    <name type="common">African clawed frog</name>
    <dbReference type="NCBI Taxonomy" id="8355"/>
    <lineage>
        <taxon>Eukaryota</taxon>
        <taxon>Metazoa</taxon>
        <taxon>Chordata</taxon>
        <taxon>Craniata</taxon>
        <taxon>Vertebrata</taxon>
        <taxon>Euteleostomi</taxon>
        <taxon>Amphibia</taxon>
        <taxon>Batrachia</taxon>
        <taxon>Anura</taxon>
        <taxon>Pipoidea</taxon>
        <taxon>Pipidae</taxon>
        <taxon>Xenopodinae</taxon>
        <taxon>Xenopus</taxon>
        <taxon>Xenopus</taxon>
    </lineage>
</organism>
<dbReference type="EMBL" id="CM004471">
    <property type="protein sequence ID" value="OCT86903.1"/>
    <property type="molecule type" value="Genomic_DNA"/>
</dbReference>
<evidence type="ECO:0000313" key="1">
    <source>
        <dbReference type="EMBL" id="OCT86903.1"/>
    </source>
</evidence>